<dbReference type="GO" id="GO:0003796">
    <property type="term" value="F:lysozyme activity"/>
    <property type="evidence" value="ECO:0007669"/>
    <property type="project" value="InterPro"/>
</dbReference>
<dbReference type="Gene3D" id="3.20.20.80">
    <property type="entry name" value="Glycosidases"/>
    <property type="match status" value="1"/>
</dbReference>
<dbReference type="PANTHER" id="PTHR34135">
    <property type="entry name" value="LYSOZYME"/>
    <property type="match status" value="1"/>
</dbReference>
<reference evidence="6" key="1">
    <citation type="submission" date="2016-10" db="EMBL/GenBank/DDBJ databases">
        <authorList>
            <person name="Varghese N."/>
            <person name="Submissions S."/>
        </authorList>
    </citation>
    <scope>NUCLEOTIDE SEQUENCE [LARGE SCALE GENOMIC DNA]</scope>
    <source>
        <strain evidence="6">DSM 26542</strain>
    </source>
</reference>
<dbReference type="SMART" id="SM00641">
    <property type="entry name" value="Glyco_25"/>
    <property type="match status" value="1"/>
</dbReference>
<dbReference type="GO" id="GO:0009253">
    <property type="term" value="P:peptidoglycan catabolic process"/>
    <property type="evidence" value="ECO:0007669"/>
    <property type="project" value="InterPro"/>
</dbReference>
<sequence length="301" mass="35534">MILLYYILYFSAQIFVMTSSTKNIRKQPVRKRKKKQPKGVLIWSRVKWISVAIIFVGFGIWFGISFKDGINYLFNSDKDLKAEKTVYDIRNVEVLSRHSEKMIGFDVSQYQGIISWEEIDSIAQHSLLEFVFIRSTMGTDGKDKAFELNWRGARANHFIRGAYHYYRPDENSVEQAHNFIKNVRLSEGDLPPVLDIEELPKRQSMDSLVVGLKKWMDIVEKEYKIKPILYSGEHYYSKNLQKWFPDHVVWIANYNFFVEEIKPEWHFWQFTEKGVINGIDGKVDVNVFNGNRSEIRKLLVR</sequence>
<evidence type="ECO:0000313" key="6">
    <source>
        <dbReference type="Proteomes" id="UP000243887"/>
    </source>
</evidence>
<keyword evidence="6" id="KW-1185">Reference proteome</keyword>
<dbReference type="SUPFAM" id="SSF51445">
    <property type="entry name" value="(Trans)glycosidases"/>
    <property type="match status" value="1"/>
</dbReference>
<dbReference type="InterPro" id="IPR018077">
    <property type="entry name" value="Glyco_hydro_fam25_subgr"/>
</dbReference>
<dbReference type="GO" id="GO:0016998">
    <property type="term" value="P:cell wall macromolecule catabolic process"/>
    <property type="evidence" value="ECO:0007669"/>
    <property type="project" value="InterPro"/>
</dbReference>
<proteinExistence type="inferred from homology"/>
<keyword evidence="2" id="KW-0378">Hydrolase</keyword>
<organism evidence="5 6">
    <name type="scientific">Myroides guanonis</name>
    <dbReference type="NCBI Taxonomy" id="1150112"/>
    <lineage>
        <taxon>Bacteria</taxon>
        <taxon>Pseudomonadati</taxon>
        <taxon>Bacteroidota</taxon>
        <taxon>Flavobacteriia</taxon>
        <taxon>Flavobacteriales</taxon>
        <taxon>Flavobacteriaceae</taxon>
        <taxon>Myroides</taxon>
    </lineage>
</organism>
<evidence type="ECO:0000256" key="1">
    <source>
        <dbReference type="ARBA" id="ARBA00010646"/>
    </source>
</evidence>
<dbReference type="PROSITE" id="PS51904">
    <property type="entry name" value="GLYCOSYL_HYDROL_F25_2"/>
    <property type="match status" value="1"/>
</dbReference>
<dbReference type="EMBL" id="FORU01000010">
    <property type="protein sequence ID" value="SFJ56240.1"/>
    <property type="molecule type" value="Genomic_DNA"/>
</dbReference>
<accession>A0A1I3SCW8</accession>
<dbReference type="STRING" id="1150112.SAMN04487893_11022"/>
<dbReference type="GO" id="GO:0016052">
    <property type="term" value="P:carbohydrate catabolic process"/>
    <property type="evidence" value="ECO:0007669"/>
    <property type="project" value="TreeGrafter"/>
</dbReference>
<keyword evidence="3" id="KW-0326">Glycosidase</keyword>
<evidence type="ECO:0000313" key="5">
    <source>
        <dbReference type="EMBL" id="SFJ56240.1"/>
    </source>
</evidence>
<dbReference type="PANTHER" id="PTHR34135:SF2">
    <property type="entry name" value="LYSOZYME"/>
    <property type="match status" value="1"/>
</dbReference>
<keyword evidence="4" id="KW-0472">Membrane</keyword>
<protein>
    <submittedName>
        <fullName evidence="5">Lysozyme</fullName>
    </submittedName>
</protein>
<dbReference type="InterPro" id="IPR002053">
    <property type="entry name" value="Glyco_hydro_25"/>
</dbReference>
<dbReference type="Proteomes" id="UP000243887">
    <property type="component" value="Unassembled WGS sequence"/>
</dbReference>
<dbReference type="InterPro" id="IPR017853">
    <property type="entry name" value="GH"/>
</dbReference>
<gene>
    <name evidence="5" type="ORF">SAMN04487893_11022</name>
</gene>
<dbReference type="AlphaFoldDB" id="A0A1I3SCW8"/>
<keyword evidence="4" id="KW-1133">Transmembrane helix</keyword>
<feature type="transmembrane region" description="Helical" evidence="4">
    <location>
        <begin position="46"/>
        <end position="64"/>
    </location>
</feature>
<feature type="transmembrane region" description="Helical" evidence="4">
    <location>
        <begin position="6"/>
        <end position="25"/>
    </location>
</feature>
<keyword evidence="4" id="KW-0812">Transmembrane</keyword>
<evidence type="ECO:0000256" key="3">
    <source>
        <dbReference type="ARBA" id="ARBA00023295"/>
    </source>
</evidence>
<name>A0A1I3SCW8_9FLAO</name>
<evidence type="ECO:0000256" key="4">
    <source>
        <dbReference type="SAM" id="Phobius"/>
    </source>
</evidence>
<evidence type="ECO:0000256" key="2">
    <source>
        <dbReference type="ARBA" id="ARBA00022801"/>
    </source>
</evidence>
<dbReference type="Pfam" id="PF01183">
    <property type="entry name" value="Glyco_hydro_25"/>
    <property type="match status" value="1"/>
</dbReference>
<comment type="similarity">
    <text evidence="1">Belongs to the glycosyl hydrolase 25 family.</text>
</comment>